<evidence type="ECO:0000256" key="6">
    <source>
        <dbReference type="ARBA" id="ARBA00022723"/>
    </source>
</evidence>
<dbReference type="GO" id="GO:0016020">
    <property type="term" value="C:membrane"/>
    <property type="evidence" value="ECO:0007669"/>
    <property type="project" value="UniProtKB-SubCell"/>
</dbReference>
<dbReference type="EMBL" id="QUSZ01003702">
    <property type="protein sequence ID" value="RHY17464.1"/>
    <property type="molecule type" value="Genomic_DNA"/>
</dbReference>
<comment type="similarity">
    <text evidence="3">Belongs to the CRT-like transporter family.</text>
</comment>
<evidence type="ECO:0000256" key="3">
    <source>
        <dbReference type="ARBA" id="ARBA00006690"/>
    </source>
</evidence>
<feature type="transmembrane region" description="Helical" evidence="12">
    <location>
        <begin position="375"/>
        <end position="395"/>
    </location>
</feature>
<dbReference type="GO" id="GO:0046872">
    <property type="term" value="F:metal ion binding"/>
    <property type="evidence" value="ECO:0007669"/>
    <property type="project" value="UniProtKB-KW"/>
</dbReference>
<comment type="similarity">
    <text evidence="11">Belongs to the PP2C family.</text>
</comment>
<feature type="non-terminal residue" evidence="14">
    <location>
        <position position="1"/>
    </location>
</feature>
<keyword evidence="4" id="KW-0813">Transport</keyword>
<keyword evidence="5 12" id="KW-0812">Transmembrane</keyword>
<evidence type="ECO:0000313" key="14">
    <source>
        <dbReference type="EMBL" id="RHY17464.1"/>
    </source>
</evidence>
<evidence type="ECO:0000256" key="11">
    <source>
        <dbReference type="RuleBase" id="RU003465"/>
    </source>
</evidence>
<comment type="subcellular location">
    <subcellularLocation>
        <location evidence="1">Membrane</location>
        <topology evidence="1">Multi-pass membrane protein</topology>
    </subcellularLocation>
    <subcellularLocation>
        <location evidence="2">Membrane</location>
        <topology evidence="2">Peripheral membrane protein</topology>
    </subcellularLocation>
</comment>
<evidence type="ECO:0000256" key="4">
    <source>
        <dbReference type="ARBA" id="ARBA00022448"/>
    </source>
</evidence>
<dbReference type="InterPro" id="IPR013936">
    <property type="entry name" value="CRT-like"/>
</dbReference>
<dbReference type="CDD" id="cd00143">
    <property type="entry name" value="PP2Cc"/>
    <property type="match status" value="1"/>
</dbReference>
<dbReference type="Pfam" id="PF00481">
    <property type="entry name" value="PP2C"/>
    <property type="match status" value="1"/>
</dbReference>
<feature type="transmembrane region" description="Helical" evidence="12">
    <location>
        <begin position="490"/>
        <end position="507"/>
    </location>
</feature>
<dbReference type="Proteomes" id="UP000265427">
    <property type="component" value="Unassembled WGS sequence"/>
</dbReference>
<evidence type="ECO:0000256" key="9">
    <source>
        <dbReference type="ARBA" id="ARBA00022989"/>
    </source>
</evidence>
<evidence type="ECO:0000256" key="5">
    <source>
        <dbReference type="ARBA" id="ARBA00022692"/>
    </source>
</evidence>
<evidence type="ECO:0000256" key="1">
    <source>
        <dbReference type="ARBA" id="ARBA00004141"/>
    </source>
</evidence>
<dbReference type="VEuPathDB" id="FungiDB:H257_12894"/>
<evidence type="ECO:0000256" key="7">
    <source>
        <dbReference type="ARBA" id="ARBA00022801"/>
    </source>
</evidence>
<keyword evidence="7 11" id="KW-0378">Hydrolase</keyword>
<dbReference type="SUPFAM" id="SSF103481">
    <property type="entry name" value="Multidrug resistance efflux transporter EmrE"/>
    <property type="match status" value="1"/>
</dbReference>
<gene>
    <name evidence="14" type="ORF">DYB36_009800</name>
</gene>
<comment type="caution">
    <text evidence="14">The sequence shown here is derived from an EMBL/GenBank/DDBJ whole genome shotgun (WGS) entry which is preliminary data.</text>
</comment>
<feature type="transmembrane region" description="Helical" evidence="12">
    <location>
        <begin position="461"/>
        <end position="484"/>
    </location>
</feature>
<accession>A0A397BEL5</accession>
<keyword evidence="9 12" id="KW-1133">Transmembrane helix</keyword>
<name>A0A397BEL5_APHAT</name>
<feature type="transmembrane region" description="Helical" evidence="12">
    <location>
        <begin position="247"/>
        <end position="267"/>
    </location>
</feature>
<dbReference type="VEuPathDB" id="FungiDB:H257_12893"/>
<feature type="transmembrane region" description="Helical" evidence="12">
    <location>
        <begin position="287"/>
        <end position="304"/>
    </location>
</feature>
<evidence type="ECO:0000259" key="13">
    <source>
        <dbReference type="PROSITE" id="PS51746"/>
    </source>
</evidence>
<feature type="transmembrane region" description="Helical" evidence="12">
    <location>
        <begin position="311"/>
        <end position="332"/>
    </location>
</feature>
<dbReference type="InterPro" id="IPR015655">
    <property type="entry name" value="PP2C"/>
</dbReference>
<dbReference type="PROSITE" id="PS51746">
    <property type="entry name" value="PPM_2"/>
    <property type="match status" value="1"/>
</dbReference>
<dbReference type="InterPro" id="IPR001932">
    <property type="entry name" value="PPM-type_phosphatase-like_dom"/>
</dbReference>
<dbReference type="Pfam" id="PF08627">
    <property type="entry name" value="CRT-like"/>
    <property type="match status" value="1"/>
</dbReference>
<reference evidence="14 15" key="1">
    <citation type="submission" date="2018-08" db="EMBL/GenBank/DDBJ databases">
        <title>Aphanomyces genome sequencing and annotation.</title>
        <authorList>
            <person name="Minardi D."/>
            <person name="Oidtmann B."/>
            <person name="Van Der Giezen M."/>
            <person name="Studholme D.J."/>
        </authorList>
    </citation>
    <scope>NUCLEOTIDE SEQUENCE [LARGE SCALE GENOMIC DNA]</scope>
    <source>
        <strain evidence="14 15">Kv</strain>
    </source>
</reference>
<sequence>FVAVFDGHGGTRCADFLQHGLLPQLKHHLLHRSFHDAPHESMSTAMQSACRDADKAFLGSHLADDSGSCAVFALIGKDKWVVLSRHGRAVDLCVAHSPQHPDERARILAANGHIVQDRFIFGYLGVSRSFGDRFVKVERPVVITTPDVVSGGSRHLHPGDEFLLLACDGLFEVFTPQEAVDFVAHHRSVNQMTPQAICDLLVHTAIENGSQDNTLLVLGAVAALMLADVGERFTFKLMVDRMESYRYFLAQITTFLYIPPMFCIVGYKATQTDFIDEEVNEFPKYKFFIMAVLDLCHAMLLFIPGGNTPPALTVIFMQATIPFSMLFGYLFHDYQYSRMQVVGCILMSSGLLLGILPLVLLSCSLASDVFEEAEMGWNSLCFLLAAVPGALSMLYKEQALAPQPMDVYYLNAWVAVYQFIGGLLLAPVIFDIPTLHLDQRISGLECLVNGVSEVRTDKCHLGVVVLVTFLACKVGLFYGIGFVLNHTSVGVLYTAFTLAFPIGFFALDAYQSSGQPDDNVSCVKEPHTDAITLSAAEKEAVSLLDESSDSGLRYMA</sequence>
<dbReference type="SUPFAM" id="SSF81606">
    <property type="entry name" value="PP2C-like"/>
    <property type="match status" value="1"/>
</dbReference>
<dbReference type="InterPro" id="IPR037185">
    <property type="entry name" value="EmrE-like"/>
</dbReference>
<dbReference type="InterPro" id="IPR036457">
    <property type="entry name" value="PPM-type-like_dom_sf"/>
</dbReference>
<feature type="transmembrane region" description="Helical" evidence="12">
    <location>
        <begin position="407"/>
        <end position="430"/>
    </location>
</feature>
<evidence type="ECO:0000256" key="8">
    <source>
        <dbReference type="ARBA" id="ARBA00022912"/>
    </source>
</evidence>
<dbReference type="PROSITE" id="PS01032">
    <property type="entry name" value="PPM_1"/>
    <property type="match status" value="1"/>
</dbReference>
<evidence type="ECO:0000313" key="15">
    <source>
        <dbReference type="Proteomes" id="UP000265427"/>
    </source>
</evidence>
<evidence type="ECO:0000256" key="10">
    <source>
        <dbReference type="ARBA" id="ARBA00023136"/>
    </source>
</evidence>
<dbReference type="GO" id="GO:0004722">
    <property type="term" value="F:protein serine/threonine phosphatase activity"/>
    <property type="evidence" value="ECO:0007669"/>
    <property type="project" value="InterPro"/>
</dbReference>
<keyword evidence="6" id="KW-0479">Metal-binding</keyword>
<dbReference type="SMART" id="SM00332">
    <property type="entry name" value="PP2Cc"/>
    <property type="match status" value="1"/>
</dbReference>
<dbReference type="PANTHER" id="PTHR47992">
    <property type="entry name" value="PROTEIN PHOSPHATASE"/>
    <property type="match status" value="1"/>
</dbReference>
<proteinExistence type="inferred from homology"/>
<protein>
    <recommendedName>
        <fullName evidence="13">PPM-type phosphatase domain-containing protein</fullName>
    </recommendedName>
</protein>
<keyword evidence="8 11" id="KW-0904">Protein phosphatase</keyword>
<dbReference type="AlphaFoldDB" id="A0A397BEL5"/>
<organism evidence="14 15">
    <name type="scientific">Aphanomyces astaci</name>
    <name type="common">Crayfish plague agent</name>
    <dbReference type="NCBI Taxonomy" id="112090"/>
    <lineage>
        <taxon>Eukaryota</taxon>
        <taxon>Sar</taxon>
        <taxon>Stramenopiles</taxon>
        <taxon>Oomycota</taxon>
        <taxon>Saprolegniomycetes</taxon>
        <taxon>Saprolegniales</taxon>
        <taxon>Verrucalvaceae</taxon>
        <taxon>Aphanomyces</taxon>
    </lineage>
</organism>
<evidence type="ECO:0000256" key="12">
    <source>
        <dbReference type="SAM" id="Phobius"/>
    </source>
</evidence>
<feature type="transmembrane region" description="Helical" evidence="12">
    <location>
        <begin position="338"/>
        <end position="363"/>
    </location>
</feature>
<keyword evidence="10 12" id="KW-0472">Membrane</keyword>
<dbReference type="Gene3D" id="3.60.40.10">
    <property type="entry name" value="PPM-type phosphatase domain"/>
    <property type="match status" value="1"/>
</dbReference>
<dbReference type="InterPro" id="IPR000222">
    <property type="entry name" value="PP2C_BS"/>
</dbReference>
<evidence type="ECO:0000256" key="2">
    <source>
        <dbReference type="ARBA" id="ARBA00004170"/>
    </source>
</evidence>
<feature type="domain" description="PPM-type phosphatase" evidence="13">
    <location>
        <begin position="1"/>
        <end position="221"/>
    </location>
</feature>